<dbReference type="Proteomes" id="UP000245647">
    <property type="component" value="Unassembled WGS sequence"/>
</dbReference>
<dbReference type="InterPro" id="IPR036866">
    <property type="entry name" value="RibonucZ/Hydroxyglut_hydro"/>
</dbReference>
<evidence type="ECO:0000313" key="1">
    <source>
        <dbReference type="EMBL" id="PWG78424.1"/>
    </source>
</evidence>
<organism evidence="1 2">
    <name type="scientific">Pararcticibacter amylolyticus</name>
    <dbReference type="NCBI Taxonomy" id="2173175"/>
    <lineage>
        <taxon>Bacteria</taxon>
        <taxon>Pseudomonadati</taxon>
        <taxon>Bacteroidota</taxon>
        <taxon>Sphingobacteriia</taxon>
        <taxon>Sphingobacteriales</taxon>
        <taxon>Sphingobacteriaceae</taxon>
        <taxon>Pararcticibacter</taxon>
    </lineage>
</organism>
<dbReference type="PANTHER" id="PTHR30619:SF1">
    <property type="entry name" value="RECOMBINATION PROTEIN 2"/>
    <property type="match status" value="1"/>
</dbReference>
<accession>A0A2U2PAV2</accession>
<dbReference type="Gene3D" id="3.60.15.10">
    <property type="entry name" value="Ribonuclease Z/Hydroxyacylglutathione hydrolase-like"/>
    <property type="match status" value="1"/>
</dbReference>
<dbReference type="PANTHER" id="PTHR30619">
    <property type="entry name" value="DNA INTERNALIZATION/COMPETENCE PROTEIN COMEC/REC2"/>
    <property type="match status" value="1"/>
</dbReference>
<proteinExistence type="predicted"/>
<name>A0A2U2PAV2_9SPHI</name>
<dbReference type="AlphaFoldDB" id="A0A2U2PAV2"/>
<protein>
    <submittedName>
        <fullName evidence="1">Uncharacterized protein</fullName>
    </submittedName>
</protein>
<evidence type="ECO:0000313" key="2">
    <source>
        <dbReference type="Proteomes" id="UP000245647"/>
    </source>
</evidence>
<dbReference type="RefSeq" id="WP_109418026.1">
    <property type="nucleotide sequence ID" value="NZ_QEAS01000025.1"/>
</dbReference>
<gene>
    <name evidence="1" type="ORF">DDR33_22350</name>
</gene>
<dbReference type="OrthoDB" id="9761531at2"/>
<comment type="caution">
    <text evidence="1">The sequence shown here is derived from an EMBL/GenBank/DDBJ whole genome shotgun (WGS) entry which is preliminary data.</text>
</comment>
<reference evidence="1 2" key="1">
    <citation type="submission" date="2018-04" db="EMBL/GenBank/DDBJ databases">
        <title>Pedobacter chongqingensis sp. nov., isolated from a rottenly hemp rope.</title>
        <authorList>
            <person name="Cai Y."/>
        </authorList>
    </citation>
    <scope>NUCLEOTIDE SEQUENCE [LARGE SCALE GENOMIC DNA]</scope>
    <source>
        <strain evidence="1 2">FJ4-8</strain>
    </source>
</reference>
<dbReference type="InterPro" id="IPR052159">
    <property type="entry name" value="Competence_DNA_uptake"/>
</dbReference>
<keyword evidence="2" id="KW-1185">Reference proteome</keyword>
<dbReference type="EMBL" id="QEAS01000025">
    <property type="protein sequence ID" value="PWG78424.1"/>
    <property type="molecule type" value="Genomic_DNA"/>
</dbReference>
<sequence>MGEENIIYDDGQLKLEVIAPIAEKVQINGMEQYALRWFADGDVGKTKNGHSVVIMAHIGKLKILLGGDLNSHSADFIMSQYGGEDLGQLKIQLTKAKTDNEKNVLQQKIDQLIGTCRKTMGCDVAKSCHHGSHDITNELLKAFNPIATVISSGDEESFCHPRPETLGAIGKYSRGDRPLIFSTELSRSSPEYFTLKMLKIKTPAEKQRLVSTYGMIALRSDGLNTIIVQKLEKETSRFGKLVKWQIDKLIWNDKRGEIISKS</sequence>